<dbReference type="CDD" id="cd05398">
    <property type="entry name" value="NT_ClassII-CCAase"/>
    <property type="match status" value="1"/>
</dbReference>
<comment type="similarity">
    <text evidence="1 5">Belongs to the tRNA nucleotidyltransferase/poly(A) polymerase family.</text>
</comment>
<evidence type="ECO:0000256" key="4">
    <source>
        <dbReference type="ARBA" id="ARBA00022884"/>
    </source>
</evidence>
<dbReference type="Gene3D" id="1.10.3090.10">
    <property type="entry name" value="cca-adding enzyme, domain 2"/>
    <property type="match status" value="1"/>
</dbReference>
<organism evidence="8 9">
    <name type="scientific">Polyrhizophydium stewartii</name>
    <dbReference type="NCBI Taxonomy" id="2732419"/>
    <lineage>
        <taxon>Eukaryota</taxon>
        <taxon>Fungi</taxon>
        <taxon>Fungi incertae sedis</taxon>
        <taxon>Chytridiomycota</taxon>
        <taxon>Chytridiomycota incertae sedis</taxon>
        <taxon>Chytridiomycetes</taxon>
        <taxon>Rhizophydiales</taxon>
        <taxon>Rhizophydiales incertae sedis</taxon>
        <taxon>Polyrhizophydium</taxon>
    </lineage>
</organism>
<dbReference type="PANTHER" id="PTHR13734:SF5">
    <property type="entry name" value="CCA TRNA NUCLEOTIDYLTRANSFERASE, MITOCHONDRIAL"/>
    <property type="match status" value="1"/>
</dbReference>
<dbReference type="EMBL" id="JADGIZ020000023">
    <property type="protein sequence ID" value="KAL2915516.1"/>
    <property type="molecule type" value="Genomic_DNA"/>
</dbReference>
<proteinExistence type="inferred from homology"/>
<dbReference type="EC" id="2.7.7.72" evidence="8"/>
<keyword evidence="2 5" id="KW-0808">Transferase</keyword>
<evidence type="ECO:0000256" key="5">
    <source>
        <dbReference type="RuleBase" id="RU003953"/>
    </source>
</evidence>
<protein>
    <submittedName>
        <fullName evidence="8">CCA tRNA nucleotidyltransferase, mitochondrial</fullName>
        <ecNumber evidence="8">2.7.7.72</ecNumber>
    </submittedName>
</protein>
<dbReference type="PANTHER" id="PTHR13734">
    <property type="entry name" value="TRNA-NUCLEOTIDYLTRANSFERASE"/>
    <property type="match status" value="1"/>
</dbReference>
<feature type="domain" description="tRNA nucleotidyltransferase/poly(A) polymerase RNA and SrmB- binding" evidence="7">
    <location>
        <begin position="280"/>
        <end position="325"/>
    </location>
</feature>
<dbReference type="SUPFAM" id="SSF81301">
    <property type="entry name" value="Nucleotidyltransferase"/>
    <property type="match status" value="1"/>
</dbReference>
<dbReference type="Gene3D" id="3.30.460.10">
    <property type="entry name" value="Beta Polymerase, domain 2"/>
    <property type="match status" value="1"/>
</dbReference>
<keyword evidence="9" id="KW-1185">Reference proteome</keyword>
<evidence type="ECO:0000313" key="8">
    <source>
        <dbReference type="EMBL" id="KAL2915516.1"/>
    </source>
</evidence>
<evidence type="ECO:0000259" key="7">
    <source>
        <dbReference type="Pfam" id="PF12627"/>
    </source>
</evidence>
<evidence type="ECO:0000313" key="9">
    <source>
        <dbReference type="Proteomes" id="UP001527925"/>
    </source>
</evidence>
<evidence type="ECO:0000256" key="2">
    <source>
        <dbReference type="ARBA" id="ARBA00022679"/>
    </source>
</evidence>
<keyword evidence="4 5" id="KW-0694">RNA-binding</keyword>
<sequence>MNAAQTTSEAGAGAAAASRAAAYAAPPARVAVPVQLRVPPISTAAAVSKRPAARPPSRAQPAVHLSPVEAKIRALLLDTAAFVQRQQPDRPPLVLRVAGGWVRDKLLGRDSDDMDIAIDTMKGEPFARHLKEYMETVGLEMGSIATIQVNPDKSKHLETATARVFGLDVDFVHLRTEVYDESSRNPTVNFGTPLEDALRRDITINALFYNLHSGEVEDLTGTGISDLNSGLVRTPLDPLQTFIDDPLRVLRVIRFATRFHYEIVRHVLEAAADEQIKTAFMKKITRERVGVELDKMLAGQDPVRALRLIRDIGFYPLVFTPPPELPADVPIQSERAVLGSHIIDLIHSESMLAKLGLLSLPLTPEDLRNLHLAAALLPYRTLTYKHKNKDLSVVRFVVCNSIKLSNIDGDTAHALVNDAPKIRDHALRNASKSLDRMTLGLLVRDLGGRPLGAKWDLAVLMALAEDLADLAAQEADPFAMRLDSDAATSVIAIYAKLLADIAAHGLQNAYQLKHIVDGKDLASLLSLRPGPQIGRYLQIVMEWQLTHPTGTRAQCVEYMLTRHGHTGNTK</sequence>
<evidence type="ECO:0000259" key="6">
    <source>
        <dbReference type="Pfam" id="PF01743"/>
    </source>
</evidence>
<evidence type="ECO:0000256" key="1">
    <source>
        <dbReference type="ARBA" id="ARBA00007265"/>
    </source>
</evidence>
<dbReference type="InterPro" id="IPR002646">
    <property type="entry name" value="PolA_pol_head_dom"/>
</dbReference>
<dbReference type="InterPro" id="IPR043519">
    <property type="entry name" value="NT_sf"/>
</dbReference>
<dbReference type="Proteomes" id="UP001527925">
    <property type="component" value="Unassembled WGS sequence"/>
</dbReference>
<dbReference type="Pfam" id="PF12627">
    <property type="entry name" value="PolyA_pol_RNAbd"/>
    <property type="match status" value="1"/>
</dbReference>
<keyword evidence="3" id="KW-0547">Nucleotide-binding</keyword>
<keyword evidence="8" id="KW-0548">Nucleotidyltransferase</keyword>
<comment type="caution">
    <text evidence="8">The sequence shown here is derived from an EMBL/GenBank/DDBJ whole genome shotgun (WGS) entry which is preliminary data.</text>
</comment>
<evidence type="ECO:0000256" key="3">
    <source>
        <dbReference type="ARBA" id="ARBA00022741"/>
    </source>
</evidence>
<accession>A0ABR4N7L8</accession>
<reference evidence="8 9" key="1">
    <citation type="submission" date="2023-09" db="EMBL/GenBank/DDBJ databases">
        <title>Pangenome analysis of Batrachochytrium dendrobatidis and related Chytrids.</title>
        <authorList>
            <person name="Yacoub M.N."/>
            <person name="Stajich J.E."/>
            <person name="James T.Y."/>
        </authorList>
    </citation>
    <scope>NUCLEOTIDE SEQUENCE [LARGE SCALE GENOMIC DNA]</scope>
    <source>
        <strain evidence="8 9">JEL0888</strain>
    </source>
</reference>
<dbReference type="SUPFAM" id="SSF81891">
    <property type="entry name" value="Poly A polymerase C-terminal region-like"/>
    <property type="match status" value="1"/>
</dbReference>
<feature type="domain" description="Poly A polymerase head" evidence="6">
    <location>
        <begin position="95"/>
        <end position="233"/>
    </location>
</feature>
<dbReference type="GO" id="GO:0004810">
    <property type="term" value="F:CCA tRNA nucleotidyltransferase activity"/>
    <property type="evidence" value="ECO:0007669"/>
    <property type="project" value="UniProtKB-EC"/>
</dbReference>
<dbReference type="Pfam" id="PF01743">
    <property type="entry name" value="PolyA_pol"/>
    <property type="match status" value="1"/>
</dbReference>
<dbReference type="InterPro" id="IPR032828">
    <property type="entry name" value="PolyA_RNA-bd"/>
</dbReference>
<name>A0ABR4N7L8_9FUNG</name>
<gene>
    <name evidence="8" type="primary">CCA1</name>
    <name evidence="8" type="ORF">HK105_204918</name>
</gene>